<dbReference type="OrthoDB" id="9378527at2759"/>
<proteinExistence type="predicted"/>
<keyword evidence="3" id="KW-1185">Reference proteome</keyword>
<comment type="caution">
    <text evidence="2">The sequence shown here is derived from an EMBL/GenBank/DDBJ whole genome shotgun (WGS) entry which is preliminary data.</text>
</comment>
<organism evidence="2 3">
    <name type="scientific">Synaphobranchus kaupii</name>
    <name type="common">Kaup's arrowtooth eel</name>
    <dbReference type="NCBI Taxonomy" id="118154"/>
    <lineage>
        <taxon>Eukaryota</taxon>
        <taxon>Metazoa</taxon>
        <taxon>Chordata</taxon>
        <taxon>Craniata</taxon>
        <taxon>Vertebrata</taxon>
        <taxon>Euteleostomi</taxon>
        <taxon>Actinopterygii</taxon>
        <taxon>Neopterygii</taxon>
        <taxon>Teleostei</taxon>
        <taxon>Anguilliformes</taxon>
        <taxon>Synaphobranchidae</taxon>
        <taxon>Synaphobranchus</taxon>
    </lineage>
</organism>
<reference evidence="2" key="1">
    <citation type="journal article" date="2023" name="Science">
        <title>Genome structures resolve the early diversification of teleost fishes.</title>
        <authorList>
            <person name="Parey E."/>
            <person name="Louis A."/>
            <person name="Montfort J."/>
            <person name="Bouchez O."/>
            <person name="Roques C."/>
            <person name="Iampietro C."/>
            <person name="Lluch J."/>
            <person name="Castinel A."/>
            <person name="Donnadieu C."/>
            <person name="Desvignes T."/>
            <person name="Floi Bucao C."/>
            <person name="Jouanno E."/>
            <person name="Wen M."/>
            <person name="Mejri S."/>
            <person name="Dirks R."/>
            <person name="Jansen H."/>
            <person name="Henkel C."/>
            <person name="Chen W.J."/>
            <person name="Zahm M."/>
            <person name="Cabau C."/>
            <person name="Klopp C."/>
            <person name="Thompson A.W."/>
            <person name="Robinson-Rechavi M."/>
            <person name="Braasch I."/>
            <person name="Lecointre G."/>
            <person name="Bobe J."/>
            <person name="Postlethwait J.H."/>
            <person name="Berthelot C."/>
            <person name="Roest Crollius H."/>
            <person name="Guiguen Y."/>
        </authorList>
    </citation>
    <scope>NUCLEOTIDE SEQUENCE</scope>
    <source>
        <strain evidence="2">WJC10195</strain>
    </source>
</reference>
<protein>
    <submittedName>
        <fullName evidence="2">Uncharacterized protein</fullName>
    </submittedName>
</protein>
<feature type="compositionally biased region" description="Low complexity" evidence="1">
    <location>
        <begin position="11"/>
        <end position="22"/>
    </location>
</feature>
<evidence type="ECO:0000313" key="3">
    <source>
        <dbReference type="Proteomes" id="UP001152622"/>
    </source>
</evidence>
<gene>
    <name evidence="2" type="ORF">SKAU_G00241620</name>
</gene>
<dbReference type="EMBL" id="JAINUF010000008">
    <property type="protein sequence ID" value="KAJ8352686.1"/>
    <property type="molecule type" value="Genomic_DNA"/>
</dbReference>
<feature type="region of interest" description="Disordered" evidence="1">
    <location>
        <begin position="167"/>
        <end position="267"/>
    </location>
</feature>
<dbReference type="Proteomes" id="UP001152622">
    <property type="component" value="Chromosome 8"/>
</dbReference>
<feature type="region of interest" description="Disordered" evidence="1">
    <location>
        <begin position="1"/>
        <end position="117"/>
    </location>
</feature>
<accession>A0A9Q1F836</accession>
<sequence length="285" mass="29900">MADGRQPQDTAGPQWVPPGAQGPAPPAAHSENGYSAYRSCQPGEGHASGSGSASFSATKENGFNGDLSGGHAVTAVEDPANLPPSPPPSPSAEQFGPLEQDVGDEEEARPLQRFQNSRQRCKFLAPSISVSVPEDDPSHSDEEYFEHPLFSTEWMRRGYCPTGQAAAFSQIEEEQPLEALAAAEEEEEVAAAAPEEQEQQRSGEEPGQGPEAEPLEQAENLGKAQAQPCLQAEAASAAAEAPNGSGRGSEAGLEKCPEEGTVSLSDTPMLLLLNLTVLSHIDAMS</sequence>
<evidence type="ECO:0000256" key="1">
    <source>
        <dbReference type="SAM" id="MobiDB-lite"/>
    </source>
</evidence>
<evidence type="ECO:0000313" key="2">
    <source>
        <dbReference type="EMBL" id="KAJ8352686.1"/>
    </source>
</evidence>
<dbReference type="AlphaFoldDB" id="A0A9Q1F836"/>
<feature type="compositionally biased region" description="Pro residues" evidence="1">
    <location>
        <begin position="81"/>
        <end position="90"/>
    </location>
</feature>
<feature type="compositionally biased region" description="Low complexity" evidence="1">
    <location>
        <begin position="232"/>
        <end position="241"/>
    </location>
</feature>
<feature type="compositionally biased region" description="Low complexity" evidence="1">
    <location>
        <begin position="45"/>
        <end position="57"/>
    </location>
</feature>
<name>A0A9Q1F836_SYNKA</name>